<accession>A0A6H5H0E7</accession>
<organism evidence="1 2">
    <name type="scientific">Nesidiocoris tenuis</name>
    <dbReference type="NCBI Taxonomy" id="355587"/>
    <lineage>
        <taxon>Eukaryota</taxon>
        <taxon>Metazoa</taxon>
        <taxon>Ecdysozoa</taxon>
        <taxon>Arthropoda</taxon>
        <taxon>Hexapoda</taxon>
        <taxon>Insecta</taxon>
        <taxon>Pterygota</taxon>
        <taxon>Neoptera</taxon>
        <taxon>Paraneoptera</taxon>
        <taxon>Hemiptera</taxon>
        <taxon>Heteroptera</taxon>
        <taxon>Panheteroptera</taxon>
        <taxon>Cimicomorpha</taxon>
        <taxon>Miridae</taxon>
        <taxon>Dicyphina</taxon>
        <taxon>Nesidiocoris</taxon>
    </lineage>
</organism>
<reference evidence="1 2" key="1">
    <citation type="submission" date="2020-02" db="EMBL/GenBank/DDBJ databases">
        <authorList>
            <person name="Ferguson B K."/>
        </authorList>
    </citation>
    <scope>NUCLEOTIDE SEQUENCE [LARGE SCALE GENOMIC DNA]</scope>
</reference>
<dbReference type="Proteomes" id="UP000479000">
    <property type="component" value="Unassembled WGS sequence"/>
</dbReference>
<proteinExistence type="predicted"/>
<gene>
    <name evidence="1" type="ORF">NTEN_LOCUS12416</name>
</gene>
<feature type="non-terminal residue" evidence="1">
    <location>
        <position position="65"/>
    </location>
</feature>
<dbReference type="EMBL" id="CADCXU010018589">
    <property type="protein sequence ID" value="CAB0007003.1"/>
    <property type="molecule type" value="Genomic_DNA"/>
</dbReference>
<protein>
    <submittedName>
        <fullName evidence="1">Uncharacterized protein</fullName>
    </submittedName>
</protein>
<evidence type="ECO:0000313" key="2">
    <source>
        <dbReference type="Proteomes" id="UP000479000"/>
    </source>
</evidence>
<keyword evidence="2" id="KW-1185">Reference proteome</keyword>
<name>A0A6H5H0E7_9HEMI</name>
<dbReference type="AlphaFoldDB" id="A0A6H5H0E7"/>
<evidence type="ECO:0000313" key="1">
    <source>
        <dbReference type="EMBL" id="CAB0007003.1"/>
    </source>
</evidence>
<sequence>MIVFSENITRGAQLSKFSQLITEMDIRRKDRYYSRFLQSIIDIIIDSCGETWILLSILAEQHRYQ</sequence>